<accession>A0ACB9C795</accession>
<reference evidence="1 2" key="2">
    <citation type="journal article" date="2022" name="Mol. Ecol. Resour.">
        <title>The genomes of chicory, endive, great burdock and yacon provide insights into Asteraceae paleo-polyploidization history and plant inulin production.</title>
        <authorList>
            <person name="Fan W."/>
            <person name="Wang S."/>
            <person name="Wang H."/>
            <person name="Wang A."/>
            <person name="Jiang F."/>
            <person name="Liu H."/>
            <person name="Zhao H."/>
            <person name="Xu D."/>
            <person name="Zhang Y."/>
        </authorList>
    </citation>
    <scope>NUCLEOTIDE SEQUENCE [LARGE SCALE GENOMIC DNA]</scope>
    <source>
        <strain evidence="2">cv. Niubang</strain>
    </source>
</reference>
<name>A0ACB9C795_ARCLA</name>
<comment type="caution">
    <text evidence="1">The sequence shown here is derived from an EMBL/GenBank/DDBJ whole genome shotgun (WGS) entry which is preliminary data.</text>
</comment>
<proteinExistence type="predicted"/>
<dbReference type="EMBL" id="CM042051">
    <property type="protein sequence ID" value="KAI3730120.1"/>
    <property type="molecule type" value="Genomic_DNA"/>
</dbReference>
<organism evidence="1 2">
    <name type="scientific">Arctium lappa</name>
    <name type="common">Greater burdock</name>
    <name type="synonym">Lappa major</name>
    <dbReference type="NCBI Taxonomy" id="4217"/>
    <lineage>
        <taxon>Eukaryota</taxon>
        <taxon>Viridiplantae</taxon>
        <taxon>Streptophyta</taxon>
        <taxon>Embryophyta</taxon>
        <taxon>Tracheophyta</taxon>
        <taxon>Spermatophyta</taxon>
        <taxon>Magnoliopsida</taxon>
        <taxon>eudicotyledons</taxon>
        <taxon>Gunneridae</taxon>
        <taxon>Pentapetalae</taxon>
        <taxon>asterids</taxon>
        <taxon>campanulids</taxon>
        <taxon>Asterales</taxon>
        <taxon>Asteraceae</taxon>
        <taxon>Carduoideae</taxon>
        <taxon>Cardueae</taxon>
        <taxon>Arctiinae</taxon>
        <taxon>Arctium</taxon>
    </lineage>
</organism>
<reference evidence="2" key="1">
    <citation type="journal article" date="2022" name="Mol. Ecol. Resour.">
        <title>The genomes of chicory, endive, great burdock and yacon provide insights into Asteraceae palaeo-polyploidization history and plant inulin production.</title>
        <authorList>
            <person name="Fan W."/>
            <person name="Wang S."/>
            <person name="Wang H."/>
            <person name="Wang A."/>
            <person name="Jiang F."/>
            <person name="Liu H."/>
            <person name="Zhao H."/>
            <person name="Xu D."/>
            <person name="Zhang Y."/>
        </authorList>
    </citation>
    <scope>NUCLEOTIDE SEQUENCE [LARGE SCALE GENOMIC DNA]</scope>
    <source>
        <strain evidence="2">cv. Niubang</strain>
    </source>
</reference>
<evidence type="ECO:0000313" key="2">
    <source>
        <dbReference type="Proteomes" id="UP001055879"/>
    </source>
</evidence>
<keyword evidence="2" id="KW-1185">Reference proteome</keyword>
<protein>
    <submittedName>
        <fullName evidence="1">Uncharacterized protein</fullName>
    </submittedName>
</protein>
<gene>
    <name evidence="1" type="ORF">L6452_18796</name>
</gene>
<evidence type="ECO:0000313" key="1">
    <source>
        <dbReference type="EMBL" id="KAI3730120.1"/>
    </source>
</evidence>
<sequence>MSGRGMFPNTISYGTLINRLVKSGMMSSALKVFDEMIEKEVTPNVMYYNILTDGFFKKGDFLEANEVWERLVNSLSVYPDVGSYNVIYSISSLTLSISDFPVGTGVDDLWERVKVITIFLKLYVFKGNVARGVPPTVHPPRLCPATVPIALSPGQCRAGCTTYGTSAATVTMALSPGQSRAKGQ</sequence>
<dbReference type="Proteomes" id="UP001055879">
    <property type="component" value="Linkage Group LG05"/>
</dbReference>